<dbReference type="Gene3D" id="3.20.20.100">
    <property type="entry name" value="NADP-dependent oxidoreductase domain"/>
    <property type="match status" value="1"/>
</dbReference>
<dbReference type="PANTHER" id="PTHR43364">
    <property type="entry name" value="NADH-SPECIFIC METHYLGLYOXAL REDUCTASE-RELATED"/>
    <property type="match status" value="1"/>
</dbReference>
<name>A0ABU0IEM9_9HYPH</name>
<keyword evidence="1" id="KW-0560">Oxidoreductase</keyword>
<dbReference type="EMBL" id="JAUSWH010000010">
    <property type="protein sequence ID" value="MDQ0456703.1"/>
    <property type="molecule type" value="Genomic_DNA"/>
</dbReference>
<dbReference type="InterPro" id="IPR036812">
    <property type="entry name" value="NAD(P)_OxRdtase_dom_sf"/>
</dbReference>
<dbReference type="PANTHER" id="PTHR43364:SF4">
    <property type="entry name" value="NAD(P)-LINKED OXIDOREDUCTASE SUPERFAMILY PROTEIN"/>
    <property type="match status" value="1"/>
</dbReference>
<dbReference type="InterPro" id="IPR050523">
    <property type="entry name" value="AKR_Detox_Biosynth"/>
</dbReference>
<evidence type="ECO:0000259" key="2">
    <source>
        <dbReference type="Pfam" id="PF00248"/>
    </source>
</evidence>
<evidence type="ECO:0000256" key="1">
    <source>
        <dbReference type="ARBA" id="ARBA00023002"/>
    </source>
</evidence>
<gene>
    <name evidence="3" type="ORF">QO005_003048</name>
</gene>
<organism evidence="3 4">
    <name type="scientific">Rhizobium paknamense</name>
    <dbReference type="NCBI Taxonomy" id="1206817"/>
    <lineage>
        <taxon>Bacteria</taxon>
        <taxon>Pseudomonadati</taxon>
        <taxon>Pseudomonadota</taxon>
        <taxon>Alphaproteobacteria</taxon>
        <taxon>Hyphomicrobiales</taxon>
        <taxon>Rhizobiaceae</taxon>
        <taxon>Rhizobium/Agrobacterium group</taxon>
        <taxon>Rhizobium</taxon>
    </lineage>
</organism>
<dbReference type="Pfam" id="PF00248">
    <property type="entry name" value="Aldo_ket_red"/>
    <property type="match status" value="1"/>
</dbReference>
<keyword evidence="4" id="KW-1185">Reference proteome</keyword>
<protein>
    <submittedName>
        <fullName evidence="3">Aryl-alcohol dehydrogenase-like predicted oxidoreductase</fullName>
    </submittedName>
</protein>
<evidence type="ECO:0000313" key="4">
    <source>
        <dbReference type="Proteomes" id="UP001235269"/>
    </source>
</evidence>
<comment type="caution">
    <text evidence="3">The sequence shown here is derived from an EMBL/GenBank/DDBJ whole genome shotgun (WGS) entry which is preliminary data.</text>
</comment>
<sequence length="353" mass="38715">MPAKNLEIMPLRPIGRSGPLVSRFGLGTMTFGSETSEDEAHRQLDLFTAAGGTLIDTADVYGAGASEEIIGRWAAQRTGGYDDLILATKARFAPPPNSAGASWRGLRIALEASLLRLRAEAIDIYFIHGWDQKTSIDETLSTLADFVAEGNIHHVAWSNLSGWQLQKIVSHARAHRLPVPVALQPQYNLLDRTIEIEVLPCCAEEGIGLTPWSPLGGGWLTGKYSPDERPTGATRLGEDPDRGVEAYDRRNTDRTWRILLELREVAAELVRQPGHVALAWLADRPCVSAPLLGARTVAQLSDNLAAANFVLPAEHTERLTRASAPGLPAYPYGFLRDWSELDIWRTLGTENQE</sequence>
<feature type="domain" description="NADP-dependent oxidoreductase" evidence="2">
    <location>
        <begin position="25"/>
        <end position="322"/>
    </location>
</feature>
<evidence type="ECO:0000313" key="3">
    <source>
        <dbReference type="EMBL" id="MDQ0456703.1"/>
    </source>
</evidence>
<proteinExistence type="predicted"/>
<dbReference type="InterPro" id="IPR023210">
    <property type="entry name" value="NADP_OxRdtase_dom"/>
</dbReference>
<dbReference type="SUPFAM" id="SSF51430">
    <property type="entry name" value="NAD(P)-linked oxidoreductase"/>
    <property type="match status" value="1"/>
</dbReference>
<accession>A0ABU0IEM9</accession>
<dbReference type="Proteomes" id="UP001235269">
    <property type="component" value="Unassembled WGS sequence"/>
</dbReference>
<reference evidence="3 4" key="1">
    <citation type="submission" date="2023-07" db="EMBL/GenBank/DDBJ databases">
        <title>Genomic Encyclopedia of Type Strains, Phase IV (KMG-IV): sequencing the most valuable type-strain genomes for metagenomic binning, comparative biology and taxonomic classification.</title>
        <authorList>
            <person name="Goeker M."/>
        </authorList>
    </citation>
    <scope>NUCLEOTIDE SEQUENCE [LARGE SCALE GENOMIC DNA]</scope>
    <source>
        <strain evidence="3 4">DSM 100301</strain>
    </source>
</reference>